<evidence type="ECO:0000313" key="3">
    <source>
        <dbReference type="EMBL" id="MFC3053070.1"/>
    </source>
</evidence>
<feature type="chain" id="PRO_5045258501" evidence="2">
    <location>
        <begin position="28"/>
        <end position="295"/>
    </location>
</feature>
<name>A0ABV7D8W9_9PROT</name>
<keyword evidence="4" id="KW-1185">Reference proteome</keyword>
<dbReference type="InterPro" id="IPR011990">
    <property type="entry name" value="TPR-like_helical_dom_sf"/>
</dbReference>
<protein>
    <submittedName>
        <fullName evidence="3">Tetratricopeptide repeat protein</fullName>
    </submittedName>
</protein>
<sequence length="295" mass="31984">MKIFSHFVVVGLYSVILVGSATMPAHAGDPVIDAKIELLDRQVKALQARLGSSGSAATVQPSAPVMAGEPVQDRVLLADLMAKVGALESQMRSLTGSMEEYDYRLRQQDDAIALLRKELELQREDTAAAIAKGNQQVQGTQATTPAGVTPPAATPNQVPKTVVALPKSSPSEQYKYAFAFVQKNDLENGRIALEKFIEENPKDELSGNARFWLGRVHLQEGRSGLAAQQLLALIEENPNHPKRADALVDLADALVKLDSSEDACNALAEFRRVKSTDTSRLQERANRVAKEAKCS</sequence>
<feature type="signal peptide" evidence="2">
    <location>
        <begin position="1"/>
        <end position="27"/>
    </location>
</feature>
<evidence type="ECO:0000256" key="2">
    <source>
        <dbReference type="SAM" id="SignalP"/>
    </source>
</evidence>
<dbReference type="Proteomes" id="UP001595444">
    <property type="component" value="Unassembled WGS sequence"/>
</dbReference>
<dbReference type="Pfam" id="PF13174">
    <property type="entry name" value="TPR_6"/>
    <property type="match status" value="1"/>
</dbReference>
<organism evidence="3 4">
    <name type="scientific">Kordiimonas pumila</name>
    <dbReference type="NCBI Taxonomy" id="2161677"/>
    <lineage>
        <taxon>Bacteria</taxon>
        <taxon>Pseudomonadati</taxon>
        <taxon>Pseudomonadota</taxon>
        <taxon>Alphaproteobacteria</taxon>
        <taxon>Kordiimonadales</taxon>
        <taxon>Kordiimonadaceae</taxon>
        <taxon>Kordiimonas</taxon>
    </lineage>
</organism>
<feature type="compositionally biased region" description="Low complexity" evidence="1">
    <location>
        <begin position="142"/>
        <end position="155"/>
    </location>
</feature>
<dbReference type="InterPro" id="IPR019734">
    <property type="entry name" value="TPR_rpt"/>
</dbReference>
<evidence type="ECO:0000256" key="1">
    <source>
        <dbReference type="SAM" id="MobiDB-lite"/>
    </source>
</evidence>
<gene>
    <name evidence="3" type="ORF">ACFOKA_14235</name>
</gene>
<evidence type="ECO:0000313" key="4">
    <source>
        <dbReference type="Proteomes" id="UP001595444"/>
    </source>
</evidence>
<dbReference type="Gene3D" id="1.25.40.10">
    <property type="entry name" value="Tetratricopeptide repeat domain"/>
    <property type="match status" value="1"/>
</dbReference>
<reference evidence="4" key="1">
    <citation type="journal article" date="2019" name="Int. J. Syst. Evol. Microbiol.">
        <title>The Global Catalogue of Microorganisms (GCM) 10K type strain sequencing project: providing services to taxonomists for standard genome sequencing and annotation.</title>
        <authorList>
            <consortium name="The Broad Institute Genomics Platform"/>
            <consortium name="The Broad Institute Genome Sequencing Center for Infectious Disease"/>
            <person name="Wu L."/>
            <person name="Ma J."/>
        </authorList>
    </citation>
    <scope>NUCLEOTIDE SEQUENCE [LARGE SCALE GENOMIC DNA]</scope>
    <source>
        <strain evidence="4">KCTC 62164</strain>
    </source>
</reference>
<dbReference type="SUPFAM" id="SSF48452">
    <property type="entry name" value="TPR-like"/>
    <property type="match status" value="1"/>
</dbReference>
<keyword evidence="2" id="KW-0732">Signal</keyword>
<dbReference type="RefSeq" id="WP_194213195.1">
    <property type="nucleotide sequence ID" value="NZ_CP061205.1"/>
</dbReference>
<proteinExistence type="predicted"/>
<accession>A0ABV7D8W9</accession>
<feature type="region of interest" description="Disordered" evidence="1">
    <location>
        <begin position="133"/>
        <end position="157"/>
    </location>
</feature>
<comment type="caution">
    <text evidence="3">The sequence shown here is derived from an EMBL/GenBank/DDBJ whole genome shotgun (WGS) entry which is preliminary data.</text>
</comment>
<dbReference type="EMBL" id="JBHRSL010000010">
    <property type="protein sequence ID" value="MFC3053070.1"/>
    <property type="molecule type" value="Genomic_DNA"/>
</dbReference>